<comment type="caution">
    <text evidence="8">The sequence shown here is derived from an EMBL/GenBank/DDBJ whole genome shotgun (WGS) entry which is preliminary data.</text>
</comment>
<keyword evidence="1" id="KW-0963">Cytoplasm</keyword>
<dbReference type="Pfam" id="PF00398">
    <property type="entry name" value="RrnaAD"/>
    <property type="match status" value="1"/>
</dbReference>
<keyword evidence="2" id="KW-0698">rRNA processing</keyword>
<evidence type="ECO:0000256" key="3">
    <source>
        <dbReference type="ARBA" id="ARBA00022603"/>
    </source>
</evidence>
<dbReference type="EC" id="2.1.1.182" evidence="8"/>
<evidence type="ECO:0000256" key="6">
    <source>
        <dbReference type="ARBA" id="ARBA00022884"/>
    </source>
</evidence>
<dbReference type="SUPFAM" id="SSF53335">
    <property type="entry name" value="S-adenosyl-L-methionine-dependent methyltransferases"/>
    <property type="match status" value="1"/>
</dbReference>
<dbReference type="InterPro" id="IPR011530">
    <property type="entry name" value="rRNA_adenine_dimethylase"/>
</dbReference>
<reference evidence="8" key="1">
    <citation type="journal article" date="2015" name="Proc. Natl. Acad. Sci. U.S.A.">
        <title>Networks of energetic and metabolic interactions define dynamics in microbial communities.</title>
        <authorList>
            <person name="Embree M."/>
            <person name="Liu J.K."/>
            <person name="Al-Bassam M.M."/>
            <person name="Zengler K."/>
        </authorList>
    </citation>
    <scope>NUCLEOTIDE SEQUENCE</scope>
</reference>
<keyword evidence="3 8" id="KW-0489">Methyltransferase</keyword>
<dbReference type="GO" id="GO:0052908">
    <property type="term" value="F:16S rRNA (adenine(1518)-N(6)/adenine(1519)-N(6))-dimethyltransferase activity"/>
    <property type="evidence" value="ECO:0007669"/>
    <property type="project" value="UniProtKB-EC"/>
</dbReference>
<evidence type="ECO:0000256" key="2">
    <source>
        <dbReference type="ARBA" id="ARBA00022552"/>
    </source>
</evidence>
<keyword evidence="5" id="KW-0949">S-adenosyl-L-methionine</keyword>
<dbReference type="PROSITE" id="PS01131">
    <property type="entry name" value="RRNA_A_DIMETH"/>
    <property type="match status" value="1"/>
</dbReference>
<organism evidence="8">
    <name type="scientific">hydrocarbon metagenome</name>
    <dbReference type="NCBI Taxonomy" id="938273"/>
    <lineage>
        <taxon>unclassified sequences</taxon>
        <taxon>metagenomes</taxon>
        <taxon>ecological metagenomes</taxon>
    </lineage>
</organism>
<accession>A0A0W8FTK2</accession>
<dbReference type="AlphaFoldDB" id="A0A0W8FTK2"/>
<name>A0A0W8FTK2_9ZZZZ</name>
<dbReference type="InterPro" id="IPR001737">
    <property type="entry name" value="KsgA/Erm"/>
</dbReference>
<dbReference type="GO" id="GO:0003723">
    <property type="term" value="F:RNA binding"/>
    <property type="evidence" value="ECO:0007669"/>
    <property type="project" value="UniProtKB-KW"/>
</dbReference>
<dbReference type="FunFam" id="3.40.50.150:FF:000023">
    <property type="entry name" value="Ribosomal RNA small subunit methyltransferase A"/>
    <property type="match status" value="1"/>
</dbReference>
<protein>
    <submittedName>
        <fullName evidence="8">Ssu rrna (Adenine(1518)-n(6)/adenine(1519)-n(6))-dimethyltransferase</fullName>
        <ecNumber evidence="8">2.1.1.182</ecNumber>
    </submittedName>
</protein>
<dbReference type="InterPro" id="IPR020598">
    <property type="entry name" value="rRNA_Ade_methylase_Trfase_N"/>
</dbReference>
<evidence type="ECO:0000256" key="5">
    <source>
        <dbReference type="ARBA" id="ARBA00022691"/>
    </source>
</evidence>
<dbReference type="HAMAP" id="MF_00607">
    <property type="entry name" value="16SrRNA_methyltr_A"/>
    <property type="match status" value="1"/>
</dbReference>
<dbReference type="InterPro" id="IPR023165">
    <property type="entry name" value="rRNA_Ade_diMease-like_C"/>
</dbReference>
<evidence type="ECO:0000313" key="8">
    <source>
        <dbReference type="EMBL" id="KUG24203.1"/>
    </source>
</evidence>
<dbReference type="PROSITE" id="PS51689">
    <property type="entry name" value="SAM_RNA_A_N6_MT"/>
    <property type="match status" value="1"/>
</dbReference>
<dbReference type="SMART" id="SM00650">
    <property type="entry name" value="rADc"/>
    <property type="match status" value="1"/>
</dbReference>
<dbReference type="Gene3D" id="1.10.8.100">
    <property type="entry name" value="Ribosomal RNA adenine dimethylase-like, domain 2"/>
    <property type="match status" value="1"/>
</dbReference>
<dbReference type="CDD" id="cd02440">
    <property type="entry name" value="AdoMet_MTases"/>
    <property type="match status" value="1"/>
</dbReference>
<dbReference type="EMBL" id="LNQE01000857">
    <property type="protein sequence ID" value="KUG24203.1"/>
    <property type="molecule type" value="Genomic_DNA"/>
</dbReference>
<dbReference type="InterPro" id="IPR020596">
    <property type="entry name" value="rRNA_Ade_Mease_Trfase_CS"/>
</dbReference>
<evidence type="ECO:0000256" key="4">
    <source>
        <dbReference type="ARBA" id="ARBA00022679"/>
    </source>
</evidence>
<sequence>MSSPKEIINRYAINPRKKLGQSFLIDQNVIRKISAIAQVTKNDIVVEIGSGIGVLTEDLAQSAAKLIAVEVDDKLVEVLKDKLFKYNNVQIYCRDVLKFDFSTIAKDGQQKIKVVGNVPYNISSPVLFYLISFRKVINSFVLMLQKEVVQRLTAAPGGKDYGVPSVILQMFANVEKVLDVPADCFHPVPKVESSVMKGFFMEKPLVELTDEDFFIKLVRDAFAQRRKMLINNLKRSKLLKDVSESLLKDLLRMTGIDGQRRSETLSVKEFGDLSNILNCNQNQL</sequence>
<proteinExistence type="inferred from homology"/>
<dbReference type="NCBIfam" id="TIGR00755">
    <property type="entry name" value="ksgA"/>
    <property type="match status" value="1"/>
</dbReference>
<dbReference type="PANTHER" id="PTHR11727">
    <property type="entry name" value="DIMETHYLADENOSINE TRANSFERASE"/>
    <property type="match status" value="1"/>
</dbReference>
<dbReference type="InterPro" id="IPR029063">
    <property type="entry name" value="SAM-dependent_MTases_sf"/>
</dbReference>
<dbReference type="PANTHER" id="PTHR11727:SF7">
    <property type="entry name" value="DIMETHYLADENOSINE TRANSFERASE-RELATED"/>
    <property type="match status" value="1"/>
</dbReference>
<feature type="domain" description="Ribosomal RNA adenine methylase transferase N-terminal" evidence="7">
    <location>
        <begin position="29"/>
        <end position="204"/>
    </location>
</feature>
<keyword evidence="4 8" id="KW-0808">Transferase</keyword>
<dbReference type="Gene3D" id="3.40.50.150">
    <property type="entry name" value="Vaccinia Virus protein VP39"/>
    <property type="match status" value="1"/>
</dbReference>
<evidence type="ECO:0000256" key="1">
    <source>
        <dbReference type="ARBA" id="ARBA00022490"/>
    </source>
</evidence>
<dbReference type="GO" id="GO:0005829">
    <property type="term" value="C:cytosol"/>
    <property type="evidence" value="ECO:0007669"/>
    <property type="project" value="TreeGrafter"/>
</dbReference>
<keyword evidence="6" id="KW-0694">RNA-binding</keyword>
<gene>
    <name evidence="8" type="ORF">ASZ90_006000</name>
</gene>
<evidence type="ECO:0000259" key="7">
    <source>
        <dbReference type="SMART" id="SM00650"/>
    </source>
</evidence>